<evidence type="ECO:0000313" key="10">
    <source>
        <dbReference type="Proteomes" id="UP000695562"/>
    </source>
</evidence>
<evidence type="ECO:0000256" key="6">
    <source>
        <dbReference type="RuleBase" id="RU367155"/>
    </source>
</evidence>
<organism evidence="9 10">
    <name type="scientific">Polysphondylium violaceum</name>
    <dbReference type="NCBI Taxonomy" id="133409"/>
    <lineage>
        <taxon>Eukaryota</taxon>
        <taxon>Amoebozoa</taxon>
        <taxon>Evosea</taxon>
        <taxon>Eumycetozoa</taxon>
        <taxon>Dictyostelia</taxon>
        <taxon>Dictyosteliales</taxon>
        <taxon>Dictyosteliaceae</taxon>
        <taxon>Polysphondylium</taxon>
    </lineage>
</organism>
<evidence type="ECO:0000256" key="2">
    <source>
        <dbReference type="ARBA" id="ARBA00023015"/>
    </source>
</evidence>
<comment type="function">
    <text evidence="6">Component of the sequence-specific heterotrimeric transcription factor (NF-Y) which specifically recognizes a 5'-CCAAT-3' box motif found in the promoters of its target genes.</text>
</comment>
<keyword evidence="2 6" id="KW-0805">Transcription regulation</keyword>
<dbReference type="Proteomes" id="UP000695562">
    <property type="component" value="Unassembled WGS sequence"/>
</dbReference>
<feature type="region of interest" description="Disordered" evidence="8">
    <location>
        <begin position="121"/>
        <end position="158"/>
    </location>
</feature>
<proteinExistence type="inferred from homology"/>
<keyword evidence="4 6" id="KW-0804">Transcription</keyword>
<feature type="region of interest" description="Disordered" evidence="8">
    <location>
        <begin position="170"/>
        <end position="209"/>
    </location>
</feature>
<feature type="region of interest" description="Disordered" evidence="8">
    <location>
        <begin position="297"/>
        <end position="323"/>
    </location>
</feature>
<evidence type="ECO:0000256" key="7">
    <source>
        <dbReference type="SAM" id="Coils"/>
    </source>
</evidence>
<keyword evidence="7" id="KW-0175">Coiled coil</keyword>
<evidence type="ECO:0000313" key="9">
    <source>
        <dbReference type="EMBL" id="KAF2069286.1"/>
    </source>
</evidence>
<keyword evidence="10" id="KW-1185">Reference proteome</keyword>
<dbReference type="AlphaFoldDB" id="A0A8J4UPI2"/>
<dbReference type="SMART" id="SM00521">
    <property type="entry name" value="CBF"/>
    <property type="match status" value="1"/>
</dbReference>
<dbReference type="GO" id="GO:0003700">
    <property type="term" value="F:DNA-binding transcription factor activity"/>
    <property type="evidence" value="ECO:0007669"/>
    <property type="project" value="UniProtKB-UniRule"/>
</dbReference>
<evidence type="ECO:0000256" key="5">
    <source>
        <dbReference type="ARBA" id="ARBA00023242"/>
    </source>
</evidence>
<keyword evidence="5 6" id="KW-0539">Nucleus</keyword>
<reference evidence="9" key="1">
    <citation type="submission" date="2020-01" db="EMBL/GenBank/DDBJ databases">
        <title>Development of genomics and gene disruption for Polysphondylium violaceum indicates a role for the polyketide synthase stlB in stalk morphogenesis.</title>
        <authorList>
            <person name="Narita B."/>
            <person name="Kawabe Y."/>
            <person name="Kin K."/>
            <person name="Saito T."/>
            <person name="Gibbs R."/>
            <person name="Kuspa A."/>
            <person name="Muzny D."/>
            <person name="Queller D."/>
            <person name="Richards S."/>
            <person name="Strassman J."/>
            <person name="Sucgang R."/>
            <person name="Worley K."/>
            <person name="Schaap P."/>
        </authorList>
    </citation>
    <scope>NUCLEOTIDE SEQUENCE</scope>
    <source>
        <strain evidence="9">QSvi11</strain>
    </source>
</reference>
<dbReference type="PROSITE" id="PS51152">
    <property type="entry name" value="NFYA_HAP2_2"/>
    <property type="match status" value="1"/>
</dbReference>
<dbReference type="Pfam" id="PF02045">
    <property type="entry name" value="CBFB_NFYA"/>
    <property type="match status" value="1"/>
</dbReference>
<evidence type="ECO:0000256" key="4">
    <source>
        <dbReference type="ARBA" id="ARBA00023163"/>
    </source>
</evidence>
<dbReference type="OrthoDB" id="1097733at2759"/>
<comment type="caution">
    <text evidence="9">The sequence shown here is derived from an EMBL/GenBank/DDBJ whole genome shotgun (WGS) entry which is preliminary data.</text>
</comment>
<dbReference type="PANTHER" id="PTHR12632">
    <property type="entry name" value="TRANSCRIPTION FACTOR NF-Y ALPHA-RELATED"/>
    <property type="match status" value="1"/>
</dbReference>
<dbReference type="GO" id="GO:0003677">
    <property type="term" value="F:DNA binding"/>
    <property type="evidence" value="ECO:0007669"/>
    <property type="project" value="UniProtKB-KW"/>
</dbReference>
<keyword evidence="3 6" id="KW-0238">DNA-binding</keyword>
<evidence type="ECO:0000256" key="8">
    <source>
        <dbReference type="SAM" id="MobiDB-lite"/>
    </source>
</evidence>
<evidence type="ECO:0000256" key="1">
    <source>
        <dbReference type="ARBA" id="ARBA00004123"/>
    </source>
</evidence>
<feature type="compositionally biased region" description="Basic and acidic residues" evidence="8">
    <location>
        <begin position="122"/>
        <end position="131"/>
    </location>
</feature>
<name>A0A8J4UPI2_9MYCE</name>
<comment type="subunit">
    <text evidence="6">Heterotrimer.</text>
</comment>
<dbReference type="EMBL" id="AJWJ01000697">
    <property type="protein sequence ID" value="KAF2069286.1"/>
    <property type="molecule type" value="Genomic_DNA"/>
</dbReference>
<feature type="compositionally biased region" description="Low complexity" evidence="8">
    <location>
        <begin position="170"/>
        <end position="207"/>
    </location>
</feature>
<dbReference type="GO" id="GO:0005634">
    <property type="term" value="C:nucleus"/>
    <property type="evidence" value="ECO:0007669"/>
    <property type="project" value="UniProtKB-SubCell"/>
</dbReference>
<accession>A0A8J4UPI2</accession>
<evidence type="ECO:0000256" key="3">
    <source>
        <dbReference type="ARBA" id="ARBA00023125"/>
    </source>
</evidence>
<dbReference type="Gene3D" id="6.10.250.2430">
    <property type="match status" value="1"/>
</dbReference>
<comment type="similarity">
    <text evidence="6">Belongs to the NFYA/HAP2 subunit family.</text>
</comment>
<sequence length="323" mass="37000">MASQFSPVILTPDRMNNIGEHPNFGPMVLNPHPYTTVQHHNNNSHHHNHNSSSPDMLINEYPIAYDDRRINDVYRVHNLTHHTINPTQNPNFIFFQKSIEEDIPLYVNAKQYQRIIKRRESRAKFESENRLPKSRKPYQHESRHQHAIKRLRGSGGRFLTTKEKNELENAAAATAANSPNSSANSSANSSTNNSTNNSPSTTTLNTPKAKKNDKLPIQQHINQQHINQQQQNIAQHQQQNINQQNNNTILQQQNINQQMLQQQSPMNQYYQQQKENEQMNGGDASNHIKNLMNNSPNIIGGQTTSHHQLPPLNSSAPFKLSNY</sequence>
<protein>
    <recommendedName>
        <fullName evidence="6">Nuclear transcription factor Y subunit</fullName>
    </recommendedName>
</protein>
<comment type="subcellular location">
    <subcellularLocation>
        <location evidence="1 6">Nucleus</location>
    </subcellularLocation>
</comment>
<dbReference type="PRINTS" id="PR00616">
    <property type="entry name" value="CCAATSUBUNTB"/>
</dbReference>
<feature type="coiled-coil region" evidence="7">
    <location>
        <begin position="226"/>
        <end position="253"/>
    </location>
</feature>
<gene>
    <name evidence="9" type="ORF">CYY_009392</name>
</gene>
<dbReference type="InterPro" id="IPR001289">
    <property type="entry name" value="NFYA"/>
</dbReference>